<evidence type="ECO:0000256" key="9">
    <source>
        <dbReference type="ARBA" id="ARBA00023237"/>
    </source>
</evidence>
<dbReference type="InterPro" id="IPR010100">
    <property type="entry name" value="TonB-dep_Cu_rcpt"/>
</dbReference>
<comment type="similarity">
    <text evidence="2 10 11">Belongs to the TonB-dependent receptor family.</text>
</comment>
<proteinExistence type="inferred from homology"/>
<dbReference type="InterPro" id="IPR036942">
    <property type="entry name" value="Beta-barrel_TonB_sf"/>
</dbReference>
<dbReference type="InterPro" id="IPR000531">
    <property type="entry name" value="Beta-barrel_TonB"/>
</dbReference>
<feature type="chain" id="PRO_5012648133" evidence="12">
    <location>
        <begin position="21"/>
        <end position="665"/>
    </location>
</feature>
<dbReference type="Gene3D" id="2.170.130.10">
    <property type="entry name" value="TonB-dependent receptor, plug domain"/>
    <property type="match status" value="1"/>
</dbReference>
<dbReference type="NCBIfam" id="TIGR01778">
    <property type="entry name" value="TonB-copper"/>
    <property type="match status" value="1"/>
</dbReference>
<sequence>MRLKYSVLAVASTFSALVQAQTADAELAETVVTASPTTAPLVVTTDPKAPRQPVPAHDGADILKTIPGFSVVRKGGTDGDPVFRGMAGSRINVLMDGEFIYGGCGGRMDPPTAYVFPEAYDSLTIIKGPQTVLWGPGNMAATVLFDRKVKPFAEPGVRGTLSALAGSAARHDEVADVTAGNPAGYVRAIATNSHANDYTDGNGDRVHSAFHRWSGNLLLGWTPDRDTRIEFEAARSDGEAAYADRSMDGVKFAREGYGLRFEKTDLTPWFTALEAQIYYNYIDHVMDNYSLRPAPAVSGLAVSNPDRRTTGGKIVATLLPAGATEIKLGVDQQSNRHRFRAGKGAMAENYVNQPYDENFTFDQIGLFGEWHQSITDDKRVIAGLRHDWWRGKDDRQGKSSYGRNRDDQLTSGFVRYEQDIGSATWYAGLGHVERFPDFWEFNRNSLNAAGGLDNSSFLSTRPEKNTQLDAGVNWKSGAWTGSVSAFYNEINDFILIDNSTRQNLTRNVDARTWGGEAGLSYRMSASLKADATLAYTHGTNKTDQTPLAQIPPLEARLGLEWDNQVWSAGALWRLVTAQNRYDTGKGNIAGQDLGESAGFGVLSLHGGYKPTRRLSLTAGVDNLFDKAYSEFVSKQDLVDVGGLIQTYRINEPGRTFWLKAQYRLD</sequence>
<evidence type="ECO:0000256" key="2">
    <source>
        <dbReference type="ARBA" id="ARBA00009810"/>
    </source>
</evidence>
<dbReference type="PANTHER" id="PTHR30069">
    <property type="entry name" value="TONB-DEPENDENT OUTER MEMBRANE RECEPTOR"/>
    <property type="match status" value="1"/>
</dbReference>
<dbReference type="Pfam" id="PF07715">
    <property type="entry name" value="Plug"/>
    <property type="match status" value="1"/>
</dbReference>
<dbReference type="GO" id="GO:0009279">
    <property type="term" value="C:cell outer membrane"/>
    <property type="evidence" value="ECO:0007669"/>
    <property type="project" value="UniProtKB-SubCell"/>
</dbReference>
<evidence type="ECO:0000256" key="7">
    <source>
        <dbReference type="ARBA" id="ARBA00023136"/>
    </source>
</evidence>
<keyword evidence="4 10" id="KW-1134">Transmembrane beta strand</keyword>
<evidence type="ECO:0000256" key="8">
    <source>
        <dbReference type="ARBA" id="ARBA00023170"/>
    </source>
</evidence>
<feature type="signal peptide" evidence="12">
    <location>
        <begin position="1"/>
        <end position="20"/>
    </location>
</feature>
<dbReference type="Proteomes" id="UP000197424">
    <property type="component" value="Chromosome"/>
</dbReference>
<keyword evidence="6 11" id="KW-0798">TonB box</keyword>
<comment type="subcellular location">
    <subcellularLocation>
        <location evidence="1 10">Cell outer membrane</location>
        <topology evidence="1 10">Multi-pass membrane protein</topology>
    </subcellularLocation>
</comment>
<evidence type="ECO:0000259" key="14">
    <source>
        <dbReference type="Pfam" id="PF07715"/>
    </source>
</evidence>
<dbReference type="OrthoDB" id="5332150at2"/>
<organism evidence="15 16">
    <name type="scientific">Laribacter hongkongensis</name>
    <dbReference type="NCBI Taxonomy" id="168471"/>
    <lineage>
        <taxon>Bacteria</taxon>
        <taxon>Pseudomonadati</taxon>
        <taxon>Pseudomonadota</taxon>
        <taxon>Betaproteobacteria</taxon>
        <taxon>Neisseriales</taxon>
        <taxon>Aquaspirillaceae</taxon>
        <taxon>Laribacter</taxon>
    </lineage>
</organism>
<evidence type="ECO:0000313" key="16">
    <source>
        <dbReference type="Proteomes" id="UP000197424"/>
    </source>
</evidence>
<evidence type="ECO:0000256" key="3">
    <source>
        <dbReference type="ARBA" id="ARBA00022448"/>
    </source>
</evidence>
<dbReference type="Gene3D" id="2.40.170.20">
    <property type="entry name" value="TonB-dependent receptor, beta-barrel domain"/>
    <property type="match status" value="1"/>
</dbReference>
<dbReference type="PANTHER" id="PTHR30069:SF49">
    <property type="entry name" value="OUTER MEMBRANE PROTEIN C"/>
    <property type="match status" value="1"/>
</dbReference>
<keyword evidence="8 15" id="KW-0675">Receptor</keyword>
<keyword evidence="9 10" id="KW-0998">Cell outer membrane</keyword>
<dbReference type="AlphaFoldDB" id="A0A248LHA7"/>
<protein>
    <submittedName>
        <fullName evidence="15">TonB-dependent copper receptor</fullName>
    </submittedName>
</protein>
<dbReference type="RefSeq" id="WP_088860470.1">
    <property type="nucleotide sequence ID" value="NZ_CP022115.1"/>
</dbReference>
<keyword evidence="5 10" id="KW-0812">Transmembrane</keyword>
<evidence type="ECO:0000256" key="11">
    <source>
        <dbReference type="RuleBase" id="RU003357"/>
    </source>
</evidence>
<dbReference type="InterPro" id="IPR037066">
    <property type="entry name" value="Plug_dom_sf"/>
</dbReference>
<evidence type="ECO:0000256" key="6">
    <source>
        <dbReference type="ARBA" id="ARBA00023077"/>
    </source>
</evidence>
<dbReference type="GO" id="GO:0015344">
    <property type="term" value="F:siderophore uptake transmembrane transporter activity"/>
    <property type="evidence" value="ECO:0007669"/>
    <property type="project" value="TreeGrafter"/>
</dbReference>
<evidence type="ECO:0000256" key="4">
    <source>
        <dbReference type="ARBA" id="ARBA00022452"/>
    </source>
</evidence>
<dbReference type="InterPro" id="IPR012910">
    <property type="entry name" value="Plug_dom"/>
</dbReference>
<dbReference type="GO" id="GO:0044718">
    <property type="term" value="P:siderophore transmembrane transport"/>
    <property type="evidence" value="ECO:0007669"/>
    <property type="project" value="TreeGrafter"/>
</dbReference>
<evidence type="ECO:0000256" key="5">
    <source>
        <dbReference type="ARBA" id="ARBA00022692"/>
    </source>
</evidence>
<keyword evidence="7 10" id="KW-0472">Membrane</keyword>
<accession>A0A248LHA7</accession>
<dbReference type="EMBL" id="CP022115">
    <property type="protein sequence ID" value="ASJ24032.1"/>
    <property type="molecule type" value="Genomic_DNA"/>
</dbReference>
<feature type="domain" description="TonB-dependent receptor-like beta-barrel" evidence="13">
    <location>
        <begin position="194"/>
        <end position="623"/>
    </location>
</feature>
<reference evidence="16" key="1">
    <citation type="submission" date="2017-06" db="EMBL/GenBank/DDBJ databases">
        <title>Whole genome sequence of Laribacter hongkongensis LHGZ1.</title>
        <authorList>
            <person name="Chen D."/>
            <person name="Wu H."/>
            <person name="Chen J."/>
        </authorList>
    </citation>
    <scope>NUCLEOTIDE SEQUENCE [LARGE SCALE GENOMIC DNA]</scope>
    <source>
        <strain evidence="16">LHGZ1</strain>
    </source>
</reference>
<dbReference type="Pfam" id="PF00593">
    <property type="entry name" value="TonB_dep_Rec_b-barrel"/>
    <property type="match status" value="1"/>
</dbReference>
<evidence type="ECO:0000313" key="15">
    <source>
        <dbReference type="EMBL" id="ASJ24032.1"/>
    </source>
</evidence>
<evidence type="ECO:0000256" key="12">
    <source>
        <dbReference type="SAM" id="SignalP"/>
    </source>
</evidence>
<keyword evidence="12" id="KW-0732">Signal</keyword>
<feature type="domain" description="TonB-dependent receptor plug" evidence="14">
    <location>
        <begin position="55"/>
        <end position="141"/>
    </location>
</feature>
<dbReference type="InterPro" id="IPR039426">
    <property type="entry name" value="TonB-dep_rcpt-like"/>
</dbReference>
<dbReference type="SUPFAM" id="SSF56935">
    <property type="entry name" value="Porins"/>
    <property type="match status" value="1"/>
</dbReference>
<gene>
    <name evidence="15" type="ORF">LHGZ1_1201</name>
</gene>
<name>A0A248LHA7_9NEIS</name>
<evidence type="ECO:0000256" key="1">
    <source>
        <dbReference type="ARBA" id="ARBA00004571"/>
    </source>
</evidence>
<evidence type="ECO:0000256" key="10">
    <source>
        <dbReference type="PROSITE-ProRule" id="PRU01360"/>
    </source>
</evidence>
<keyword evidence="3 10" id="KW-0813">Transport</keyword>
<dbReference type="CDD" id="cd01347">
    <property type="entry name" value="ligand_gated_channel"/>
    <property type="match status" value="1"/>
</dbReference>
<dbReference type="PROSITE" id="PS52016">
    <property type="entry name" value="TONB_DEPENDENT_REC_3"/>
    <property type="match status" value="1"/>
</dbReference>
<evidence type="ECO:0000259" key="13">
    <source>
        <dbReference type="Pfam" id="PF00593"/>
    </source>
</evidence>